<protein>
    <recommendedName>
        <fullName evidence="3 10">4-diphosphocytidyl-2-C-methyl-D-erythritol kinase</fullName>
        <shortName evidence="10">CMK</shortName>
        <ecNumber evidence="2 10">2.7.1.148</ecNumber>
    </recommendedName>
    <alternativeName>
        <fullName evidence="9 10">4-(cytidine-5'-diphospho)-2-C-methyl-D-erythritol kinase</fullName>
    </alternativeName>
</protein>
<dbReference type="InterPro" id="IPR020568">
    <property type="entry name" value="Ribosomal_Su5_D2-typ_SF"/>
</dbReference>
<dbReference type="GO" id="GO:0019288">
    <property type="term" value="P:isopentenyl diphosphate biosynthetic process, methylerythritol 4-phosphate pathway"/>
    <property type="evidence" value="ECO:0007669"/>
    <property type="project" value="UniProtKB-UniRule"/>
</dbReference>
<evidence type="ECO:0000313" key="13">
    <source>
        <dbReference type="EMBL" id="OLP58813.1"/>
    </source>
</evidence>
<keyword evidence="8 10" id="KW-0414">Isoprene biosynthesis</keyword>
<dbReference type="PANTHER" id="PTHR43527">
    <property type="entry name" value="4-DIPHOSPHOCYTIDYL-2-C-METHYL-D-ERYTHRITOL KINASE, CHLOROPLASTIC"/>
    <property type="match status" value="1"/>
</dbReference>
<keyword evidence="5 10" id="KW-0547">Nucleotide-binding</keyword>
<dbReference type="EC" id="2.7.1.148" evidence="2 10"/>
<reference evidence="13 14" key="1">
    <citation type="submission" date="2016-09" db="EMBL/GenBank/DDBJ databases">
        <title>Rhizobium sp. nov., a novel species isolated from the rice rhizosphere.</title>
        <authorList>
            <person name="Zhao J."/>
            <person name="Zhang X."/>
        </authorList>
    </citation>
    <scope>NUCLEOTIDE SEQUENCE [LARGE SCALE GENOMIC DNA]</scope>
    <source>
        <strain evidence="13 14">1.7048</strain>
    </source>
</reference>
<evidence type="ECO:0000256" key="3">
    <source>
        <dbReference type="ARBA" id="ARBA00017473"/>
    </source>
</evidence>
<sequence>MDAPAKVNLALHVVGQRADGHHLLESLVTFADKGDRIGLAHAEADGFSVSGRFGASVPADEAGQADNLVVRARDRLRAALIEAGQEAPPVALHLEKSLPVASGIGGGSADAAATLKGLLRLWQATLPADVLGRLALSLGADVPMCLISRPLIARGIGEAITLLEDVPVLPMLLVNPLKPVSTPEIFRRLTEKANPPLVLPAGLQGLEAWFAALQPLRNDLEPPARALERSIAAVDVALRANGPRLARMSGSGATCFALFGDLGARDRAAERVVNAHPDWFVLSCLTASSRENADAAA</sequence>
<dbReference type="Pfam" id="PF00288">
    <property type="entry name" value="GHMP_kinases_N"/>
    <property type="match status" value="1"/>
</dbReference>
<organism evidence="13 14">
    <name type="scientific">Xaviernesmea oryzae</name>
    <dbReference type="NCBI Taxonomy" id="464029"/>
    <lineage>
        <taxon>Bacteria</taxon>
        <taxon>Pseudomonadati</taxon>
        <taxon>Pseudomonadota</taxon>
        <taxon>Alphaproteobacteria</taxon>
        <taxon>Hyphomicrobiales</taxon>
        <taxon>Rhizobiaceae</taxon>
        <taxon>Rhizobium/Agrobacterium group</taxon>
        <taxon>Xaviernesmea</taxon>
    </lineage>
</organism>
<dbReference type="InterPro" id="IPR014721">
    <property type="entry name" value="Ribsml_uS5_D2-typ_fold_subgr"/>
</dbReference>
<dbReference type="PIRSF" id="PIRSF010376">
    <property type="entry name" value="IspE"/>
    <property type="match status" value="1"/>
</dbReference>
<keyword evidence="7 10" id="KW-0067">ATP-binding</keyword>
<evidence type="ECO:0000259" key="11">
    <source>
        <dbReference type="Pfam" id="PF00288"/>
    </source>
</evidence>
<gene>
    <name evidence="10" type="primary">ispE</name>
    <name evidence="13" type="ORF">BJF93_18040</name>
</gene>
<dbReference type="NCBIfam" id="NF011202">
    <property type="entry name" value="PRK14608.1"/>
    <property type="match status" value="1"/>
</dbReference>
<evidence type="ECO:0000256" key="8">
    <source>
        <dbReference type="ARBA" id="ARBA00023229"/>
    </source>
</evidence>
<feature type="active site" evidence="10">
    <location>
        <position position="6"/>
    </location>
</feature>
<evidence type="ECO:0000256" key="2">
    <source>
        <dbReference type="ARBA" id="ARBA00012052"/>
    </source>
</evidence>
<dbReference type="GO" id="GO:0016114">
    <property type="term" value="P:terpenoid biosynthetic process"/>
    <property type="evidence" value="ECO:0007669"/>
    <property type="project" value="UniProtKB-UniRule"/>
</dbReference>
<dbReference type="EMBL" id="MKIP01000057">
    <property type="protein sequence ID" value="OLP58813.1"/>
    <property type="molecule type" value="Genomic_DNA"/>
</dbReference>
<dbReference type="GO" id="GO:0005524">
    <property type="term" value="F:ATP binding"/>
    <property type="evidence" value="ECO:0007669"/>
    <property type="project" value="UniProtKB-UniRule"/>
</dbReference>
<evidence type="ECO:0000313" key="14">
    <source>
        <dbReference type="Proteomes" id="UP000186364"/>
    </source>
</evidence>
<dbReference type="AlphaFoldDB" id="A0A1Q9ATS0"/>
<keyword evidence="6 10" id="KW-0418">Kinase</keyword>
<dbReference type="InterPro" id="IPR004424">
    <property type="entry name" value="IspE"/>
</dbReference>
<comment type="pathway">
    <text evidence="10">Isoprenoid biosynthesis; isopentenyl diphosphate biosynthesis via DXP pathway; isopentenyl diphosphate from 1-deoxy-D-xylulose 5-phosphate: step 3/6.</text>
</comment>
<keyword evidence="14" id="KW-1185">Reference proteome</keyword>
<dbReference type="GO" id="GO:0050515">
    <property type="term" value="F:4-(cytidine 5'-diphospho)-2-C-methyl-D-erythritol kinase activity"/>
    <property type="evidence" value="ECO:0007669"/>
    <property type="project" value="UniProtKB-UniRule"/>
</dbReference>
<dbReference type="InterPro" id="IPR013750">
    <property type="entry name" value="GHMP_kinase_C_dom"/>
</dbReference>
<comment type="catalytic activity">
    <reaction evidence="10">
        <text>4-CDP-2-C-methyl-D-erythritol + ATP = 4-CDP-2-C-methyl-D-erythritol 2-phosphate + ADP + H(+)</text>
        <dbReference type="Rhea" id="RHEA:18437"/>
        <dbReference type="ChEBI" id="CHEBI:15378"/>
        <dbReference type="ChEBI" id="CHEBI:30616"/>
        <dbReference type="ChEBI" id="CHEBI:57823"/>
        <dbReference type="ChEBI" id="CHEBI:57919"/>
        <dbReference type="ChEBI" id="CHEBI:456216"/>
        <dbReference type="EC" id="2.7.1.148"/>
    </reaction>
</comment>
<dbReference type="Pfam" id="PF08544">
    <property type="entry name" value="GHMP_kinases_C"/>
    <property type="match status" value="1"/>
</dbReference>
<dbReference type="HAMAP" id="MF_00061">
    <property type="entry name" value="IspE"/>
    <property type="match status" value="1"/>
</dbReference>
<dbReference type="Gene3D" id="3.30.230.10">
    <property type="match status" value="1"/>
</dbReference>
<proteinExistence type="inferred from homology"/>
<evidence type="ECO:0000256" key="5">
    <source>
        <dbReference type="ARBA" id="ARBA00022741"/>
    </source>
</evidence>
<dbReference type="InterPro" id="IPR006204">
    <property type="entry name" value="GHMP_kinase_N_dom"/>
</dbReference>
<dbReference type="Gene3D" id="3.30.70.890">
    <property type="entry name" value="GHMP kinase, C-terminal domain"/>
    <property type="match status" value="1"/>
</dbReference>
<evidence type="ECO:0000256" key="10">
    <source>
        <dbReference type="HAMAP-Rule" id="MF_00061"/>
    </source>
</evidence>
<comment type="caution">
    <text evidence="13">The sequence shown here is derived from an EMBL/GenBank/DDBJ whole genome shotgun (WGS) entry which is preliminary data.</text>
</comment>
<feature type="domain" description="GHMP kinase C-terminal" evidence="12">
    <location>
        <begin position="217"/>
        <end position="274"/>
    </location>
</feature>
<feature type="domain" description="GHMP kinase N-terminal" evidence="11">
    <location>
        <begin position="67"/>
        <end position="147"/>
    </location>
</feature>
<comment type="similarity">
    <text evidence="1 10">Belongs to the GHMP kinase family. IspE subfamily.</text>
</comment>
<name>A0A1Q9ATS0_9HYPH</name>
<keyword evidence="4 10" id="KW-0808">Transferase</keyword>
<dbReference type="UniPathway" id="UPA00056">
    <property type="reaction ID" value="UER00094"/>
</dbReference>
<dbReference type="SUPFAM" id="SSF55060">
    <property type="entry name" value="GHMP Kinase, C-terminal domain"/>
    <property type="match status" value="1"/>
</dbReference>
<evidence type="ECO:0000259" key="12">
    <source>
        <dbReference type="Pfam" id="PF08544"/>
    </source>
</evidence>
<comment type="function">
    <text evidence="10">Catalyzes the phosphorylation of the position 2 hydroxy group of 4-diphosphocytidyl-2C-methyl-D-erythritol.</text>
</comment>
<evidence type="ECO:0000256" key="7">
    <source>
        <dbReference type="ARBA" id="ARBA00022840"/>
    </source>
</evidence>
<feature type="binding site" evidence="10">
    <location>
        <begin position="99"/>
        <end position="109"/>
    </location>
    <ligand>
        <name>ATP</name>
        <dbReference type="ChEBI" id="CHEBI:30616"/>
    </ligand>
</feature>
<evidence type="ECO:0000256" key="6">
    <source>
        <dbReference type="ARBA" id="ARBA00022777"/>
    </source>
</evidence>
<dbReference type="SUPFAM" id="SSF54211">
    <property type="entry name" value="Ribosomal protein S5 domain 2-like"/>
    <property type="match status" value="1"/>
</dbReference>
<evidence type="ECO:0000256" key="1">
    <source>
        <dbReference type="ARBA" id="ARBA00009684"/>
    </source>
</evidence>
<dbReference type="NCBIfam" id="TIGR00154">
    <property type="entry name" value="ispE"/>
    <property type="match status" value="1"/>
</dbReference>
<accession>A0A1Q9ATS0</accession>
<feature type="active site" evidence="10">
    <location>
        <position position="141"/>
    </location>
</feature>
<dbReference type="PANTHER" id="PTHR43527:SF2">
    <property type="entry name" value="4-DIPHOSPHOCYTIDYL-2-C-METHYL-D-ERYTHRITOL KINASE, CHLOROPLASTIC"/>
    <property type="match status" value="1"/>
</dbReference>
<dbReference type="Proteomes" id="UP000186364">
    <property type="component" value="Unassembled WGS sequence"/>
</dbReference>
<dbReference type="InterPro" id="IPR036554">
    <property type="entry name" value="GHMP_kinase_C_sf"/>
</dbReference>
<evidence type="ECO:0000256" key="9">
    <source>
        <dbReference type="ARBA" id="ARBA00032554"/>
    </source>
</evidence>
<evidence type="ECO:0000256" key="4">
    <source>
        <dbReference type="ARBA" id="ARBA00022679"/>
    </source>
</evidence>